<dbReference type="SUPFAM" id="SSF88946">
    <property type="entry name" value="Sigma2 domain of RNA polymerase sigma factors"/>
    <property type="match status" value="1"/>
</dbReference>
<evidence type="ECO:0000256" key="4">
    <source>
        <dbReference type="ARBA" id="ARBA00023163"/>
    </source>
</evidence>
<dbReference type="EMBL" id="FPAG01000003">
    <property type="protein sequence ID" value="SFS67971.1"/>
    <property type="molecule type" value="Genomic_DNA"/>
</dbReference>
<sequence length="183" mass="20818">MKLNDGIVSEISNGNYLAFKSLFDNFFTSLCLFSSQIVKSNVAAQDIAQEALIAYWKRKSDFEELIKVKAFLYITTKNLSLNYLKKNQKVAPVEVYTLANDKTIQELIIKEEVYASLREEIDRLPPRTRKVLQLALQGMKNPEIALQLNVSVNTVKTLKKNAYAEIRKALGGDSFVFLLLFSE</sequence>
<evidence type="ECO:0000259" key="5">
    <source>
        <dbReference type="SMART" id="SM00421"/>
    </source>
</evidence>
<dbReference type="InterPro" id="IPR014284">
    <property type="entry name" value="RNA_pol_sigma-70_dom"/>
</dbReference>
<gene>
    <name evidence="6" type="ORF">SAMN04487906_1312</name>
</gene>
<name>A0A1I6RTD2_9FLAO</name>
<keyword evidence="3" id="KW-0731">Sigma factor</keyword>
<dbReference type="InterPro" id="IPR036388">
    <property type="entry name" value="WH-like_DNA-bd_sf"/>
</dbReference>
<comment type="similarity">
    <text evidence="1">Belongs to the sigma-70 factor family. ECF subfamily.</text>
</comment>
<dbReference type="PANTHER" id="PTHR43133">
    <property type="entry name" value="RNA POLYMERASE ECF-TYPE SIGMA FACTO"/>
    <property type="match status" value="1"/>
</dbReference>
<dbReference type="Proteomes" id="UP000183209">
    <property type="component" value="Unassembled WGS sequence"/>
</dbReference>
<reference evidence="6 7" key="1">
    <citation type="submission" date="2016-10" db="EMBL/GenBank/DDBJ databases">
        <authorList>
            <person name="de Groot N.N."/>
        </authorList>
    </citation>
    <scope>NUCLEOTIDE SEQUENCE [LARGE SCALE GENOMIC DNA]</scope>
    <source>
        <strain evidence="6 7">CGMCC 1.6114</strain>
    </source>
</reference>
<dbReference type="PRINTS" id="PR00038">
    <property type="entry name" value="HTHLUXR"/>
</dbReference>
<dbReference type="InterPro" id="IPR000792">
    <property type="entry name" value="Tscrpt_reg_LuxR_C"/>
</dbReference>
<dbReference type="PANTHER" id="PTHR43133:SF46">
    <property type="entry name" value="RNA POLYMERASE SIGMA-70 FACTOR ECF SUBFAMILY"/>
    <property type="match status" value="1"/>
</dbReference>
<evidence type="ECO:0000313" key="7">
    <source>
        <dbReference type="Proteomes" id="UP000183209"/>
    </source>
</evidence>
<dbReference type="InterPro" id="IPR013324">
    <property type="entry name" value="RNA_pol_sigma_r3/r4-like"/>
</dbReference>
<dbReference type="InterPro" id="IPR039425">
    <property type="entry name" value="RNA_pol_sigma-70-like"/>
</dbReference>
<dbReference type="SMART" id="SM00421">
    <property type="entry name" value="HTH_LUXR"/>
    <property type="match status" value="1"/>
</dbReference>
<dbReference type="GO" id="GO:0006352">
    <property type="term" value="P:DNA-templated transcription initiation"/>
    <property type="evidence" value="ECO:0007669"/>
    <property type="project" value="InterPro"/>
</dbReference>
<evidence type="ECO:0000256" key="1">
    <source>
        <dbReference type="ARBA" id="ARBA00010641"/>
    </source>
</evidence>
<protein>
    <submittedName>
        <fullName evidence="6">RNA polymerase sigma-70 factor, ECF subfamily</fullName>
    </submittedName>
</protein>
<dbReference type="InterPro" id="IPR013325">
    <property type="entry name" value="RNA_pol_sigma_r2"/>
</dbReference>
<organism evidence="6 7">
    <name type="scientific">Zhouia amylolytica</name>
    <dbReference type="NCBI Taxonomy" id="376730"/>
    <lineage>
        <taxon>Bacteria</taxon>
        <taxon>Pseudomonadati</taxon>
        <taxon>Bacteroidota</taxon>
        <taxon>Flavobacteriia</taxon>
        <taxon>Flavobacteriales</taxon>
        <taxon>Flavobacteriaceae</taxon>
        <taxon>Zhouia</taxon>
    </lineage>
</organism>
<dbReference type="GO" id="GO:0003677">
    <property type="term" value="F:DNA binding"/>
    <property type="evidence" value="ECO:0007669"/>
    <property type="project" value="InterPro"/>
</dbReference>
<proteinExistence type="inferred from homology"/>
<feature type="domain" description="HTH luxR-type" evidence="5">
    <location>
        <begin position="121"/>
        <end position="169"/>
    </location>
</feature>
<dbReference type="GO" id="GO:0016987">
    <property type="term" value="F:sigma factor activity"/>
    <property type="evidence" value="ECO:0007669"/>
    <property type="project" value="UniProtKB-KW"/>
</dbReference>
<dbReference type="Pfam" id="PF08281">
    <property type="entry name" value="Sigma70_r4_2"/>
    <property type="match status" value="1"/>
</dbReference>
<dbReference type="Gene3D" id="1.10.10.10">
    <property type="entry name" value="Winged helix-like DNA-binding domain superfamily/Winged helix DNA-binding domain"/>
    <property type="match status" value="1"/>
</dbReference>
<dbReference type="NCBIfam" id="TIGR02937">
    <property type="entry name" value="sigma70-ECF"/>
    <property type="match status" value="1"/>
</dbReference>
<dbReference type="InterPro" id="IPR013249">
    <property type="entry name" value="RNA_pol_sigma70_r4_t2"/>
</dbReference>
<evidence type="ECO:0000313" key="6">
    <source>
        <dbReference type="EMBL" id="SFS67971.1"/>
    </source>
</evidence>
<dbReference type="AlphaFoldDB" id="A0A1I6RTD2"/>
<evidence type="ECO:0000256" key="3">
    <source>
        <dbReference type="ARBA" id="ARBA00023082"/>
    </source>
</evidence>
<keyword evidence="2" id="KW-0805">Transcription regulation</keyword>
<dbReference type="Gene3D" id="1.10.1740.10">
    <property type="match status" value="1"/>
</dbReference>
<dbReference type="SUPFAM" id="SSF88659">
    <property type="entry name" value="Sigma3 and sigma4 domains of RNA polymerase sigma factors"/>
    <property type="match status" value="1"/>
</dbReference>
<dbReference type="Pfam" id="PF04542">
    <property type="entry name" value="Sigma70_r2"/>
    <property type="match status" value="1"/>
</dbReference>
<keyword evidence="4" id="KW-0804">Transcription</keyword>
<accession>A0A1I6RTD2</accession>
<dbReference type="RefSeq" id="WP_074977732.1">
    <property type="nucleotide sequence ID" value="NZ_FPAG01000003.1"/>
</dbReference>
<dbReference type="InterPro" id="IPR007627">
    <property type="entry name" value="RNA_pol_sigma70_r2"/>
</dbReference>
<evidence type="ECO:0000256" key="2">
    <source>
        <dbReference type="ARBA" id="ARBA00023015"/>
    </source>
</evidence>